<evidence type="ECO:0000256" key="4">
    <source>
        <dbReference type="ARBA" id="ARBA00023136"/>
    </source>
</evidence>
<evidence type="ECO:0000256" key="3">
    <source>
        <dbReference type="ARBA" id="ARBA00022989"/>
    </source>
</evidence>
<organism evidence="7 8">
    <name type="scientific">Pseudomicrostroma glucosiphilum</name>
    <dbReference type="NCBI Taxonomy" id="1684307"/>
    <lineage>
        <taxon>Eukaryota</taxon>
        <taxon>Fungi</taxon>
        <taxon>Dikarya</taxon>
        <taxon>Basidiomycota</taxon>
        <taxon>Ustilaginomycotina</taxon>
        <taxon>Exobasidiomycetes</taxon>
        <taxon>Microstromatales</taxon>
        <taxon>Microstromatales incertae sedis</taxon>
        <taxon>Pseudomicrostroma</taxon>
    </lineage>
</organism>
<evidence type="ECO:0000313" key="7">
    <source>
        <dbReference type="EMBL" id="PWN22768.1"/>
    </source>
</evidence>
<evidence type="ECO:0000256" key="1">
    <source>
        <dbReference type="ARBA" id="ARBA00004141"/>
    </source>
</evidence>
<keyword evidence="2 6" id="KW-0812">Transmembrane</keyword>
<feature type="transmembrane region" description="Helical" evidence="6">
    <location>
        <begin position="278"/>
        <end position="299"/>
    </location>
</feature>
<comment type="subcellular location">
    <subcellularLocation>
        <location evidence="1">Membrane</location>
        <topology evidence="1">Multi-pass membrane protein</topology>
    </subcellularLocation>
</comment>
<dbReference type="OrthoDB" id="410267at2759"/>
<feature type="transmembrane region" description="Helical" evidence="6">
    <location>
        <begin position="396"/>
        <end position="416"/>
    </location>
</feature>
<dbReference type="RefSeq" id="XP_025349928.1">
    <property type="nucleotide sequence ID" value="XM_025495666.1"/>
</dbReference>
<evidence type="ECO:0000256" key="5">
    <source>
        <dbReference type="SAM" id="MobiDB-lite"/>
    </source>
</evidence>
<dbReference type="PANTHER" id="PTHR21576:SF158">
    <property type="entry name" value="RIBOSOMAL RNA-PROCESSING PROTEIN 12-LIKE CONSERVED DOMAIN-CONTAINING PROTEIN"/>
    <property type="match status" value="1"/>
</dbReference>
<dbReference type="GeneID" id="37017400"/>
<evidence type="ECO:0000256" key="6">
    <source>
        <dbReference type="SAM" id="Phobius"/>
    </source>
</evidence>
<proteinExistence type="predicted"/>
<dbReference type="AlphaFoldDB" id="A0A316UD09"/>
<evidence type="ECO:0000256" key="2">
    <source>
        <dbReference type="ARBA" id="ARBA00022692"/>
    </source>
</evidence>
<name>A0A316UD09_9BASI</name>
<gene>
    <name evidence="7" type="ORF">BCV69DRAFT_96920</name>
</gene>
<feature type="transmembrane region" description="Helical" evidence="6">
    <location>
        <begin position="115"/>
        <end position="140"/>
    </location>
</feature>
<sequence length="547" mass="56675">MKARDVLTVACIAATSLTAGSIFCFPLFGPALTRDLGLNLTQTNTIWGGAVLGEYLTGGIWGLLADWYGPRVLSISAGLLFLVGYQLISHADVVALNVDAITDGGLEGGDRPMAWGMFVLTVASFAGIGAAVAASYFAAVTASTRLFRTRPGLAIAGPLTLFSLSSLFLTSVGITFFSDHTSGDLRAPSFLSFLGALLGVTNFFSAIFMDVKPPQEKAIVDGRALEWDTDGEGPHVNERTSLLSTGDREAHEATVERPLLPGVPDSQSVSAFLLSPPVWALGLLMLVGVGAGEMVLSSVGNMVVSLLGNHTAEGKTSPSAASGVLYLAAAPGIGPIALSIRANQVKLLAAANTLSRLLGGLLSDVVAPSATRGRGTGDFYASHQPSLMERLAGITISRLTLLLFAILLSLAAYVWAAFGMATVDSLPAFSIAVGVSYGLVFTLVPAVVVASFGTEHFGRNWGLLTYCCAVGSLTYSLLYATVSDAVASREGEHRGGHSSDGSPAGSGGATCLAGPACFQPSFIVALIGMVFALVALLPVWRSWRSHL</sequence>
<dbReference type="Gene3D" id="1.20.1250.20">
    <property type="entry name" value="MFS general substrate transporter like domains"/>
    <property type="match status" value="1"/>
</dbReference>
<evidence type="ECO:0000313" key="8">
    <source>
        <dbReference type="Proteomes" id="UP000245942"/>
    </source>
</evidence>
<feature type="compositionally biased region" description="Basic and acidic residues" evidence="5">
    <location>
        <begin position="229"/>
        <end position="238"/>
    </location>
</feature>
<protein>
    <recommendedName>
        <fullName evidence="9">MFS general substrate transporter</fullName>
    </recommendedName>
</protein>
<feature type="transmembrane region" description="Helical" evidence="6">
    <location>
        <begin position="72"/>
        <end position="88"/>
    </location>
</feature>
<feature type="transmembrane region" description="Helical" evidence="6">
    <location>
        <begin position="461"/>
        <end position="482"/>
    </location>
</feature>
<evidence type="ECO:0008006" key="9">
    <source>
        <dbReference type="Google" id="ProtNLM"/>
    </source>
</evidence>
<dbReference type="PANTHER" id="PTHR21576">
    <property type="entry name" value="UNCHARACTERIZED NODULIN-LIKE PROTEIN"/>
    <property type="match status" value="1"/>
</dbReference>
<feature type="transmembrane region" description="Helical" evidence="6">
    <location>
        <begin position="45"/>
        <end position="65"/>
    </location>
</feature>
<accession>A0A316UD09</accession>
<keyword evidence="3 6" id="KW-1133">Transmembrane helix</keyword>
<feature type="transmembrane region" description="Helical" evidence="6">
    <location>
        <begin position="152"/>
        <end position="177"/>
    </location>
</feature>
<reference evidence="7 8" key="1">
    <citation type="journal article" date="2018" name="Mol. Biol. Evol.">
        <title>Broad Genomic Sampling Reveals a Smut Pathogenic Ancestry of the Fungal Clade Ustilaginomycotina.</title>
        <authorList>
            <person name="Kijpornyongpan T."/>
            <person name="Mondo S.J."/>
            <person name="Barry K."/>
            <person name="Sandor L."/>
            <person name="Lee J."/>
            <person name="Lipzen A."/>
            <person name="Pangilinan J."/>
            <person name="LaButti K."/>
            <person name="Hainaut M."/>
            <person name="Henrissat B."/>
            <person name="Grigoriev I.V."/>
            <person name="Spatafora J.W."/>
            <person name="Aime M.C."/>
        </authorList>
    </citation>
    <scope>NUCLEOTIDE SEQUENCE [LARGE SCALE GENOMIC DNA]</scope>
    <source>
        <strain evidence="7 8">MCA 4718</strain>
    </source>
</reference>
<dbReference type="InterPro" id="IPR036259">
    <property type="entry name" value="MFS_trans_sf"/>
</dbReference>
<dbReference type="Proteomes" id="UP000245942">
    <property type="component" value="Unassembled WGS sequence"/>
</dbReference>
<dbReference type="STRING" id="1684307.A0A316UD09"/>
<feature type="transmembrane region" description="Helical" evidence="6">
    <location>
        <begin position="428"/>
        <end position="449"/>
    </location>
</feature>
<keyword evidence="8" id="KW-1185">Reference proteome</keyword>
<feature type="transmembrane region" description="Helical" evidence="6">
    <location>
        <begin position="522"/>
        <end position="540"/>
    </location>
</feature>
<feature type="transmembrane region" description="Helical" evidence="6">
    <location>
        <begin position="319"/>
        <end position="338"/>
    </location>
</feature>
<feature type="region of interest" description="Disordered" evidence="5">
    <location>
        <begin position="229"/>
        <end position="248"/>
    </location>
</feature>
<dbReference type="EMBL" id="KZ819322">
    <property type="protein sequence ID" value="PWN22768.1"/>
    <property type="molecule type" value="Genomic_DNA"/>
</dbReference>
<dbReference type="SUPFAM" id="SSF103473">
    <property type="entry name" value="MFS general substrate transporter"/>
    <property type="match status" value="1"/>
</dbReference>
<feature type="transmembrane region" description="Helical" evidence="6">
    <location>
        <begin position="189"/>
        <end position="209"/>
    </location>
</feature>
<keyword evidence="4 6" id="KW-0472">Membrane</keyword>
<dbReference type="GO" id="GO:0000329">
    <property type="term" value="C:fungal-type vacuole membrane"/>
    <property type="evidence" value="ECO:0007669"/>
    <property type="project" value="TreeGrafter"/>
</dbReference>